<keyword evidence="10" id="KW-0813">Transport</keyword>
<comment type="caution">
    <text evidence="11">The sequence shown here is derived from an EMBL/GenBank/DDBJ whole genome shotgun (WGS) entry which is preliminary data.</text>
</comment>
<feature type="binding site" evidence="10">
    <location>
        <position position="75"/>
    </location>
    <ligand>
        <name>Na(+)</name>
        <dbReference type="ChEBI" id="CHEBI:29101"/>
        <note>structural</note>
    </ligand>
</feature>
<comment type="function">
    <text evidence="9 10">Fluoride-specific ion channel. Important for reducing fluoride concentration in the cell, thus reducing its toxicity.</text>
</comment>
<dbReference type="AlphaFoldDB" id="A0A9X3WRT7"/>
<keyword evidence="12" id="KW-1185">Reference proteome</keyword>
<dbReference type="NCBIfam" id="TIGR00494">
    <property type="entry name" value="crcB"/>
    <property type="match status" value="1"/>
</dbReference>
<accession>A0A9X3WRT7</accession>
<feature type="transmembrane region" description="Helical" evidence="10">
    <location>
        <begin position="31"/>
        <end position="50"/>
    </location>
</feature>
<dbReference type="RefSeq" id="WP_272435401.1">
    <property type="nucleotide sequence ID" value="NZ_JAMQKB010000002.1"/>
</dbReference>
<evidence type="ECO:0000256" key="9">
    <source>
        <dbReference type="ARBA" id="ARBA00049940"/>
    </source>
</evidence>
<evidence type="ECO:0000256" key="2">
    <source>
        <dbReference type="ARBA" id="ARBA00022475"/>
    </source>
</evidence>
<dbReference type="GO" id="GO:0046872">
    <property type="term" value="F:metal ion binding"/>
    <property type="evidence" value="ECO:0007669"/>
    <property type="project" value="UniProtKB-KW"/>
</dbReference>
<comment type="activity regulation">
    <text evidence="10">Na(+) is not transported, but it plays an essential structural role and its presence is essential for fluoride channel function.</text>
</comment>
<keyword evidence="5 10" id="KW-0472">Membrane</keyword>
<evidence type="ECO:0000256" key="7">
    <source>
        <dbReference type="ARBA" id="ARBA00035120"/>
    </source>
</evidence>
<dbReference type="Pfam" id="PF02537">
    <property type="entry name" value="CRCB"/>
    <property type="match status" value="1"/>
</dbReference>
<sequence length="131" mass="14251">MNVLAVGIGGFIGAILRYLVGEWIPSTNGFPFGTWTVNLIGCLILSWFFTITSKRWSINPNLKLAIGTGLIGSFTTFSTFSVETINLIQNSQFMIALLYILLSVIGGIGLAFTGARLASFQPNRKREEGAE</sequence>
<evidence type="ECO:0000256" key="1">
    <source>
        <dbReference type="ARBA" id="ARBA00004651"/>
    </source>
</evidence>
<keyword evidence="3 10" id="KW-0812">Transmembrane</keyword>
<evidence type="ECO:0000256" key="5">
    <source>
        <dbReference type="ARBA" id="ARBA00023136"/>
    </source>
</evidence>
<organism evidence="11 12">
    <name type="scientific">Terrihalobacillus insolitus</name>
    <dbReference type="NCBI Taxonomy" id="2950438"/>
    <lineage>
        <taxon>Bacteria</taxon>
        <taxon>Bacillati</taxon>
        <taxon>Bacillota</taxon>
        <taxon>Bacilli</taxon>
        <taxon>Bacillales</taxon>
        <taxon>Bacillaceae</taxon>
        <taxon>Terrihalobacillus</taxon>
    </lineage>
</organism>
<evidence type="ECO:0000256" key="4">
    <source>
        <dbReference type="ARBA" id="ARBA00022989"/>
    </source>
</evidence>
<keyword evidence="10" id="KW-0915">Sodium</keyword>
<evidence type="ECO:0000256" key="10">
    <source>
        <dbReference type="HAMAP-Rule" id="MF_00454"/>
    </source>
</evidence>
<proteinExistence type="inferred from homology"/>
<comment type="similarity">
    <text evidence="7 10">Belongs to the fluoride channel Fluc/FEX (TC 1.A.43) family.</text>
</comment>
<feature type="binding site" evidence="10">
    <location>
        <position position="72"/>
    </location>
    <ligand>
        <name>Na(+)</name>
        <dbReference type="ChEBI" id="CHEBI:29101"/>
        <note>structural</note>
    </ligand>
</feature>
<keyword evidence="2 10" id="KW-1003">Cell membrane</keyword>
<dbReference type="Proteomes" id="UP001145050">
    <property type="component" value="Unassembled WGS sequence"/>
</dbReference>
<keyword evidence="6 10" id="KW-0407">Ion channel</keyword>
<keyword evidence="4 10" id="KW-1133">Transmembrane helix</keyword>
<dbReference type="PANTHER" id="PTHR28259:SF1">
    <property type="entry name" value="FLUORIDE EXPORT PROTEIN 1-RELATED"/>
    <property type="match status" value="1"/>
</dbReference>
<name>A0A9X3WRT7_9BACI</name>
<feature type="transmembrane region" description="Helical" evidence="10">
    <location>
        <begin position="93"/>
        <end position="118"/>
    </location>
</feature>
<comment type="subcellular location">
    <subcellularLocation>
        <location evidence="1 10">Cell membrane</location>
        <topology evidence="1 10">Multi-pass membrane protein</topology>
    </subcellularLocation>
</comment>
<evidence type="ECO:0000256" key="3">
    <source>
        <dbReference type="ARBA" id="ARBA00022692"/>
    </source>
</evidence>
<dbReference type="GO" id="GO:0140114">
    <property type="term" value="P:cellular detoxification of fluoride"/>
    <property type="evidence" value="ECO:0007669"/>
    <property type="project" value="UniProtKB-UniRule"/>
</dbReference>
<keyword evidence="10" id="KW-0406">Ion transport</keyword>
<gene>
    <name evidence="10 11" type="primary">crcB</name>
    <name evidence="10" type="synonym">fluC</name>
    <name evidence="11" type="ORF">NC797_03940</name>
</gene>
<evidence type="ECO:0000313" key="11">
    <source>
        <dbReference type="EMBL" id="MDC3423658.1"/>
    </source>
</evidence>
<comment type="catalytic activity">
    <reaction evidence="8">
        <text>fluoride(in) = fluoride(out)</text>
        <dbReference type="Rhea" id="RHEA:76159"/>
        <dbReference type="ChEBI" id="CHEBI:17051"/>
    </reaction>
    <physiologicalReaction direction="left-to-right" evidence="8">
        <dbReference type="Rhea" id="RHEA:76160"/>
    </physiologicalReaction>
</comment>
<dbReference type="GO" id="GO:0062054">
    <property type="term" value="F:fluoride channel activity"/>
    <property type="evidence" value="ECO:0007669"/>
    <property type="project" value="UniProtKB-UniRule"/>
</dbReference>
<evidence type="ECO:0000256" key="6">
    <source>
        <dbReference type="ARBA" id="ARBA00023303"/>
    </source>
</evidence>
<dbReference type="HAMAP" id="MF_00454">
    <property type="entry name" value="FluC"/>
    <property type="match status" value="1"/>
</dbReference>
<keyword evidence="10" id="KW-0479">Metal-binding</keyword>
<protein>
    <recommendedName>
        <fullName evidence="10">Fluoride-specific ion channel FluC</fullName>
    </recommendedName>
</protein>
<dbReference type="EMBL" id="JAMQKB010000002">
    <property type="protein sequence ID" value="MDC3423658.1"/>
    <property type="molecule type" value="Genomic_DNA"/>
</dbReference>
<feature type="transmembrane region" description="Helical" evidence="10">
    <location>
        <begin position="62"/>
        <end position="81"/>
    </location>
</feature>
<dbReference type="InterPro" id="IPR003691">
    <property type="entry name" value="FluC"/>
</dbReference>
<reference evidence="11" key="1">
    <citation type="submission" date="2022-06" db="EMBL/GenBank/DDBJ databases">
        <title>Aquibacillus sp. a new bacterium isolated from soil saline samples.</title>
        <authorList>
            <person name="Galisteo C."/>
            <person name="De La Haba R."/>
            <person name="Sanchez-Porro C."/>
            <person name="Ventosa A."/>
        </authorList>
    </citation>
    <scope>NUCLEOTIDE SEQUENCE</scope>
    <source>
        <strain evidence="11">3ASR75-11</strain>
    </source>
</reference>
<dbReference type="GO" id="GO:0005886">
    <property type="term" value="C:plasma membrane"/>
    <property type="evidence" value="ECO:0007669"/>
    <property type="project" value="UniProtKB-SubCell"/>
</dbReference>
<dbReference type="PANTHER" id="PTHR28259">
    <property type="entry name" value="FLUORIDE EXPORT PROTEIN 1-RELATED"/>
    <property type="match status" value="1"/>
</dbReference>
<evidence type="ECO:0000256" key="8">
    <source>
        <dbReference type="ARBA" id="ARBA00035585"/>
    </source>
</evidence>
<evidence type="ECO:0000313" key="12">
    <source>
        <dbReference type="Proteomes" id="UP001145050"/>
    </source>
</evidence>